<dbReference type="GO" id="GO:0008741">
    <property type="term" value="F:ribulokinase activity"/>
    <property type="evidence" value="ECO:0007669"/>
    <property type="project" value="UniProtKB-UniRule"/>
</dbReference>
<dbReference type="GO" id="GO:0019569">
    <property type="term" value="P:L-arabinose catabolic process to D-xylulose 5-phosphate"/>
    <property type="evidence" value="ECO:0007669"/>
    <property type="project" value="InterPro"/>
</dbReference>
<evidence type="ECO:0000313" key="11">
    <source>
        <dbReference type="EMBL" id="MCD1655877.1"/>
    </source>
</evidence>
<evidence type="ECO:0000256" key="4">
    <source>
        <dbReference type="ARBA" id="ARBA00022840"/>
    </source>
</evidence>
<dbReference type="Proteomes" id="UP001198163">
    <property type="component" value="Unassembled WGS sequence"/>
</dbReference>
<dbReference type="PANTHER" id="PTHR43435:SF4">
    <property type="entry name" value="FGGY CARBOHYDRATE KINASE DOMAIN-CONTAINING PROTEIN"/>
    <property type="match status" value="1"/>
</dbReference>
<dbReference type="GO" id="GO:0005737">
    <property type="term" value="C:cytoplasm"/>
    <property type="evidence" value="ECO:0007669"/>
    <property type="project" value="TreeGrafter"/>
</dbReference>
<evidence type="ECO:0000256" key="5">
    <source>
        <dbReference type="ARBA" id="ARBA00022935"/>
    </source>
</evidence>
<feature type="domain" description="Carbohydrate kinase FGGY C-terminal" evidence="10">
    <location>
        <begin position="300"/>
        <end position="515"/>
    </location>
</feature>
<keyword evidence="6 8" id="KW-0119">Carbohydrate metabolism</keyword>
<dbReference type="AlphaFoldDB" id="A0AAE3EJJ5"/>
<dbReference type="InterPro" id="IPR043129">
    <property type="entry name" value="ATPase_NBD"/>
</dbReference>
<dbReference type="InterPro" id="IPR005929">
    <property type="entry name" value="Ribulokinase"/>
</dbReference>
<dbReference type="NCBIfam" id="NF003154">
    <property type="entry name" value="PRK04123.1"/>
    <property type="match status" value="1"/>
</dbReference>
<evidence type="ECO:0000313" key="12">
    <source>
        <dbReference type="Proteomes" id="UP001198163"/>
    </source>
</evidence>
<accession>A0AAE3EJJ5</accession>
<dbReference type="PIRSF" id="PIRSF000538">
    <property type="entry name" value="GlpK"/>
    <property type="match status" value="1"/>
</dbReference>
<evidence type="ECO:0000256" key="8">
    <source>
        <dbReference type="RuleBase" id="RU003455"/>
    </source>
</evidence>
<keyword evidence="3 8" id="KW-0418">Kinase</keyword>
<dbReference type="EMBL" id="JAINWA010000003">
    <property type="protein sequence ID" value="MCD1655877.1"/>
    <property type="molecule type" value="Genomic_DNA"/>
</dbReference>
<dbReference type="RefSeq" id="WP_230757843.1">
    <property type="nucleotide sequence ID" value="NZ_JAINWA010000003.1"/>
</dbReference>
<gene>
    <name evidence="11" type="ORF">K7J14_14355</name>
</gene>
<keyword evidence="1 8" id="KW-0808">Transferase</keyword>
<organism evidence="11 12">
    <name type="scientific">Teretinema zuelzerae</name>
    <dbReference type="NCBI Taxonomy" id="156"/>
    <lineage>
        <taxon>Bacteria</taxon>
        <taxon>Pseudomonadati</taxon>
        <taxon>Spirochaetota</taxon>
        <taxon>Spirochaetia</taxon>
        <taxon>Spirochaetales</taxon>
        <taxon>Treponemataceae</taxon>
        <taxon>Teretinema</taxon>
    </lineage>
</organism>
<evidence type="ECO:0000256" key="1">
    <source>
        <dbReference type="ARBA" id="ARBA00022679"/>
    </source>
</evidence>
<protein>
    <recommendedName>
        <fullName evidence="7 8">Ribulokinase</fullName>
        <ecNumber evidence="7 8">2.7.1.16</ecNumber>
    </recommendedName>
</protein>
<evidence type="ECO:0000256" key="6">
    <source>
        <dbReference type="ARBA" id="ARBA00023277"/>
    </source>
</evidence>
<proteinExistence type="inferred from homology"/>
<dbReference type="PANTHER" id="PTHR43435">
    <property type="entry name" value="RIBULOKINASE"/>
    <property type="match status" value="1"/>
</dbReference>
<dbReference type="InterPro" id="IPR018484">
    <property type="entry name" value="FGGY_N"/>
</dbReference>
<evidence type="ECO:0000256" key="3">
    <source>
        <dbReference type="ARBA" id="ARBA00022777"/>
    </source>
</evidence>
<dbReference type="Pfam" id="PF02782">
    <property type="entry name" value="FGGY_C"/>
    <property type="match status" value="1"/>
</dbReference>
<reference evidence="11" key="1">
    <citation type="submission" date="2021-08" db="EMBL/GenBank/DDBJ databases">
        <title>Comparative analyses of Brucepasteria parasyntrophica and Teretinema zuelzerae.</title>
        <authorList>
            <person name="Song Y."/>
            <person name="Brune A."/>
        </authorList>
    </citation>
    <scope>NUCLEOTIDE SEQUENCE</scope>
    <source>
        <strain evidence="11">DSM 1903</strain>
    </source>
</reference>
<keyword evidence="4" id="KW-0067">ATP-binding</keyword>
<keyword evidence="5 8" id="KW-0054">Arabinose catabolism</keyword>
<comment type="caution">
    <text evidence="11">The sequence shown here is derived from an EMBL/GenBank/DDBJ whole genome shotgun (WGS) entry which is preliminary data.</text>
</comment>
<dbReference type="NCBIfam" id="TIGR01234">
    <property type="entry name" value="L-ribulokinase"/>
    <property type="match status" value="1"/>
</dbReference>
<dbReference type="EC" id="2.7.1.16" evidence="7 8"/>
<keyword evidence="2" id="KW-0547">Nucleotide-binding</keyword>
<evidence type="ECO:0000256" key="2">
    <source>
        <dbReference type="ARBA" id="ARBA00022741"/>
    </source>
</evidence>
<evidence type="ECO:0000256" key="7">
    <source>
        <dbReference type="NCBIfam" id="TIGR01234"/>
    </source>
</evidence>
<dbReference type="InterPro" id="IPR000577">
    <property type="entry name" value="Carb_kinase_FGGY"/>
</dbReference>
<feature type="domain" description="Carbohydrate kinase FGGY N-terminal" evidence="9">
    <location>
        <begin position="8"/>
        <end position="291"/>
    </location>
</feature>
<dbReference type="InterPro" id="IPR018485">
    <property type="entry name" value="FGGY_C"/>
</dbReference>
<evidence type="ECO:0000259" key="10">
    <source>
        <dbReference type="Pfam" id="PF02782"/>
    </source>
</evidence>
<sequence>MIKPSEQYVAGADFGSDSVRVVILDAANGEVAGSHVVYYPRWKKGLFCNPREDRFRQHPLDYVESLAEAVRSAVKQADEASPGSPSIAGKIRAISVDTTGSTPVLADANGTPLALLDSFAEDPDAMFILWKDHTSVAEADEINKVSRSWGGTDYTKYMGGVYSSEWFWAKILHTIRKNPKVAAAAVTAVEHCDWITAVMTGTTHPSKIKRSRCAAGHKIMWHAEWGGYPPHEFFDRLDPKLSAIRDSLGTETWTTDTSAGTLTPEWAKKLGLAESVIVCVGAYDAHIGAVGGDAAPGTLVKSIGTSTCDVIIGPKPSTPEGEKLIGGICGQVDGSVVADWIGYEAGQSAYGDYYAWYRNLLMWPLRHFAEAGLPGLGSEAVEAIEKKLLAELEAAAADISPSESSPVALDWVNGRRTPWANQKLAAAISGIKLGTDAPALMRALLEATAFGARAIIEAFEAGGIKIERIMAIGGVARKSKLGMQILADVTNREIQVTAGDQSCAIGAAVFAATAAKLYPDVFTAQKALSAGTERVHKPDPSNVAIYEKLYARYRKMGEFIEGETK</sequence>
<keyword evidence="12" id="KW-1185">Reference proteome</keyword>
<dbReference type="Pfam" id="PF00370">
    <property type="entry name" value="FGGY_N"/>
    <property type="match status" value="1"/>
</dbReference>
<name>A0AAE3EJJ5_9SPIR</name>
<dbReference type="GO" id="GO:0005524">
    <property type="term" value="F:ATP binding"/>
    <property type="evidence" value="ECO:0007669"/>
    <property type="project" value="UniProtKB-UniRule"/>
</dbReference>
<comment type="similarity">
    <text evidence="8">Belongs to the ribulokinase family.</text>
</comment>
<dbReference type="GO" id="GO:0019150">
    <property type="term" value="F:D-ribulokinase activity"/>
    <property type="evidence" value="ECO:0007669"/>
    <property type="project" value="TreeGrafter"/>
</dbReference>
<dbReference type="SUPFAM" id="SSF53067">
    <property type="entry name" value="Actin-like ATPase domain"/>
    <property type="match status" value="2"/>
</dbReference>
<dbReference type="Gene3D" id="3.30.420.40">
    <property type="match status" value="2"/>
</dbReference>
<dbReference type="CDD" id="cd07781">
    <property type="entry name" value="ASKHA_NBD_FGGY_L-RBK"/>
    <property type="match status" value="1"/>
</dbReference>
<evidence type="ECO:0000259" key="9">
    <source>
        <dbReference type="Pfam" id="PF00370"/>
    </source>
</evidence>
<comment type="catalytic activity">
    <reaction evidence="8">
        <text>L-ribulose + ATP = L-ribulose 5-phosphate + ADP + H(+)</text>
        <dbReference type="Rhea" id="RHEA:22072"/>
        <dbReference type="ChEBI" id="CHEBI:15378"/>
        <dbReference type="ChEBI" id="CHEBI:16880"/>
        <dbReference type="ChEBI" id="CHEBI:30616"/>
        <dbReference type="ChEBI" id="CHEBI:58226"/>
        <dbReference type="ChEBI" id="CHEBI:456216"/>
        <dbReference type="EC" id="2.7.1.16"/>
    </reaction>
</comment>
<comment type="pathway">
    <text evidence="8">Carbohydrate degradation; L-arabinose degradation via L-ribulose; D-xylulose 5-phosphate from L-arabinose (bacterial route): step 2/3.</text>
</comment>